<evidence type="ECO:0000313" key="14">
    <source>
        <dbReference type="EMBL" id="TWF82689.1"/>
    </source>
</evidence>
<keyword evidence="8 12" id="KW-0808">Transferase</keyword>
<comment type="similarity">
    <text evidence="4 11">Belongs to the class-III pyridoxal-phosphate-dependent aminotransferase family.</text>
</comment>
<dbReference type="Gene3D" id="3.40.640.10">
    <property type="entry name" value="Type I PLP-dependent aspartate aminotransferase-like (Major domain)"/>
    <property type="match status" value="1"/>
</dbReference>
<sequence>MNTATAGTNAPADQHGGPDDPTGTAVFEDLESEVRMYCRKFPAVFHRAKGAELFAEDGRAFLDFFCGAGALNYGHNNDFIKGRISEYLAADGISHGLDLHTVAKREFLATFADVVLRPRGLDYRTQFVGPTGTDAVEAALKLARKATGRSGIIAFTGAFHGMSRGSLAVTGSRRARSAGGVSGGDVTFVPYEDGPQGPFDSIAYLERLLADPSSGVGLPAAVIVEPMQMEGGVYPASGEWLRGLRELTQRWGVLLILDEIQAGCGRTGGFFCFEDAGITPDIVTLSKSIGGYGLPLSLALFRRELDVWEPGEHTGTFRGNQLAFVAATAALELWRQDSFHTGRAAASARLADFRDELAVLEPALTVRGRGMVLGIDTGAAGGALRADRVQQYAFEHGLIVELCGRHDEVIKLLPPLTIELAQLDRGLDIIRRALHTS</sequence>
<dbReference type="InterPro" id="IPR015424">
    <property type="entry name" value="PyrdxlP-dep_Trfase"/>
</dbReference>
<dbReference type="CDD" id="cd00610">
    <property type="entry name" value="OAT_like"/>
    <property type="match status" value="1"/>
</dbReference>
<keyword evidence="15" id="KW-1185">Reference proteome</keyword>
<feature type="region of interest" description="Disordered" evidence="13">
    <location>
        <begin position="1"/>
        <end position="24"/>
    </location>
</feature>
<dbReference type="Gene3D" id="3.90.1150.10">
    <property type="entry name" value="Aspartate Aminotransferase, domain 1"/>
    <property type="match status" value="1"/>
</dbReference>
<dbReference type="InterPro" id="IPR015421">
    <property type="entry name" value="PyrdxlP-dep_Trfase_major"/>
</dbReference>
<evidence type="ECO:0000313" key="15">
    <source>
        <dbReference type="Proteomes" id="UP000317940"/>
    </source>
</evidence>
<dbReference type="AlphaFoldDB" id="A0A561T6H2"/>
<dbReference type="InterPro" id="IPR049704">
    <property type="entry name" value="Aminotrans_3_PPA_site"/>
</dbReference>
<reference evidence="14 15" key="1">
    <citation type="submission" date="2019-06" db="EMBL/GenBank/DDBJ databases">
        <title>Sequencing the genomes of 1000 actinobacteria strains.</title>
        <authorList>
            <person name="Klenk H.-P."/>
        </authorList>
    </citation>
    <scope>NUCLEOTIDE SEQUENCE [LARGE SCALE GENOMIC DNA]</scope>
    <source>
        <strain evidence="14 15">DSM 44826</strain>
    </source>
</reference>
<dbReference type="PANTHER" id="PTHR43552:SF2">
    <property type="entry name" value="DIAMINOBUTYRATE--2-OXOGLUTARATE TRANSAMINASE"/>
    <property type="match status" value="1"/>
</dbReference>
<evidence type="ECO:0000256" key="2">
    <source>
        <dbReference type="ARBA" id="ARBA00002189"/>
    </source>
</evidence>
<evidence type="ECO:0000256" key="6">
    <source>
        <dbReference type="ARBA" id="ARBA00014798"/>
    </source>
</evidence>
<evidence type="ECO:0000256" key="1">
    <source>
        <dbReference type="ARBA" id="ARBA00001933"/>
    </source>
</evidence>
<dbReference type="UniPathway" id="UPA00067">
    <property type="reaction ID" value="UER00121"/>
</dbReference>
<evidence type="ECO:0000256" key="5">
    <source>
        <dbReference type="ARBA" id="ARBA00013155"/>
    </source>
</evidence>
<dbReference type="GO" id="GO:0045303">
    <property type="term" value="F:diaminobutyrate-2-oxoglutarate transaminase activity"/>
    <property type="evidence" value="ECO:0007669"/>
    <property type="project" value="UniProtKB-EC"/>
</dbReference>
<dbReference type="InterPro" id="IPR012773">
    <property type="entry name" value="Ectoine_EctB"/>
</dbReference>
<organism evidence="14 15">
    <name type="scientific">Kitasatospora viridis</name>
    <dbReference type="NCBI Taxonomy" id="281105"/>
    <lineage>
        <taxon>Bacteria</taxon>
        <taxon>Bacillati</taxon>
        <taxon>Actinomycetota</taxon>
        <taxon>Actinomycetes</taxon>
        <taxon>Kitasatosporales</taxon>
        <taxon>Streptomycetaceae</taxon>
        <taxon>Kitasatospora</taxon>
    </lineage>
</organism>
<accession>A0A561T6H2</accession>
<evidence type="ECO:0000256" key="10">
    <source>
        <dbReference type="ARBA" id="ARBA00049111"/>
    </source>
</evidence>
<dbReference type="SUPFAM" id="SSF53383">
    <property type="entry name" value="PLP-dependent transferases"/>
    <property type="match status" value="1"/>
</dbReference>
<protein>
    <recommendedName>
        <fullName evidence="6 12">Diaminobutyrate--2-oxoglutarate transaminase</fullName>
        <ecNumber evidence="5 12">2.6.1.76</ecNumber>
    </recommendedName>
    <alternativeName>
        <fullName evidence="12">DABA aminotransferase</fullName>
    </alternativeName>
</protein>
<keyword evidence="9 11" id="KW-0663">Pyridoxal phosphate</keyword>
<gene>
    <name evidence="14" type="ORF">FHX73_14171</name>
</gene>
<evidence type="ECO:0000256" key="7">
    <source>
        <dbReference type="ARBA" id="ARBA00022576"/>
    </source>
</evidence>
<dbReference type="PANTHER" id="PTHR43552">
    <property type="entry name" value="DIAMINOBUTYRATE--2-OXOGLUTARATE AMINOTRANSFERASE"/>
    <property type="match status" value="1"/>
</dbReference>
<dbReference type="EMBL" id="VIWT01000004">
    <property type="protein sequence ID" value="TWF82689.1"/>
    <property type="molecule type" value="Genomic_DNA"/>
</dbReference>
<dbReference type="GO" id="GO:0030170">
    <property type="term" value="F:pyridoxal phosphate binding"/>
    <property type="evidence" value="ECO:0007669"/>
    <property type="project" value="InterPro"/>
</dbReference>
<evidence type="ECO:0000256" key="12">
    <source>
        <dbReference type="RuleBase" id="RU365034"/>
    </source>
</evidence>
<evidence type="ECO:0000256" key="3">
    <source>
        <dbReference type="ARBA" id="ARBA00004946"/>
    </source>
</evidence>
<dbReference type="GO" id="GO:0047307">
    <property type="term" value="F:diaminobutyrate-pyruvate transaminase activity"/>
    <property type="evidence" value="ECO:0007669"/>
    <property type="project" value="InterPro"/>
</dbReference>
<dbReference type="EC" id="2.6.1.76" evidence="5 12"/>
<keyword evidence="7 12" id="KW-0032">Aminotransferase</keyword>
<dbReference type="GO" id="GO:0019491">
    <property type="term" value="P:ectoine biosynthetic process"/>
    <property type="evidence" value="ECO:0007669"/>
    <property type="project" value="UniProtKB-UniPathway"/>
</dbReference>
<dbReference type="Pfam" id="PF00202">
    <property type="entry name" value="Aminotran_3"/>
    <property type="match status" value="1"/>
</dbReference>
<evidence type="ECO:0000256" key="11">
    <source>
        <dbReference type="RuleBase" id="RU003560"/>
    </source>
</evidence>
<evidence type="ECO:0000256" key="13">
    <source>
        <dbReference type="SAM" id="MobiDB-lite"/>
    </source>
</evidence>
<name>A0A561T6H2_9ACTN</name>
<comment type="function">
    <text evidence="2 12">Catalyzes reversively the conversion of L-aspartate beta-semialdehyde (ASA) to L-2,4-diaminobutyrate (DABA) by transamination with L-glutamate.</text>
</comment>
<dbReference type="InterPro" id="IPR005814">
    <property type="entry name" value="Aminotrans_3"/>
</dbReference>
<dbReference type="OrthoDB" id="9801052at2"/>
<comment type="catalytic activity">
    <reaction evidence="10 12">
        <text>L-2,4-diaminobutanoate + 2-oxoglutarate = L-aspartate 4-semialdehyde + L-glutamate</text>
        <dbReference type="Rhea" id="RHEA:11160"/>
        <dbReference type="ChEBI" id="CHEBI:16810"/>
        <dbReference type="ChEBI" id="CHEBI:29985"/>
        <dbReference type="ChEBI" id="CHEBI:58761"/>
        <dbReference type="ChEBI" id="CHEBI:537519"/>
        <dbReference type="EC" id="2.6.1.76"/>
    </reaction>
</comment>
<dbReference type="InterPro" id="IPR004637">
    <property type="entry name" value="Dat"/>
</dbReference>
<dbReference type="Proteomes" id="UP000317940">
    <property type="component" value="Unassembled WGS sequence"/>
</dbReference>
<comment type="caution">
    <text evidence="14">The sequence shown here is derived from an EMBL/GenBank/DDBJ whole genome shotgun (WGS) entry which is preliminary data.</text>
</comment>
<dbReference type="NCBIfam" id="NF006733">
    <property type="entry name" value="PRK09264.1"/>
    <property type="match status" value="1"/>
</dbReference>
<proteinExistence type="inferred from homology"/>
<dbReference type="RefSeq" id="WP_145909972.1">
    <property type="nucleotide sequence ID" value="NZ_BAAAMZ010000017.1"/>
</dbReference>
<dbReference type="InterPro" id="IPR015422">
    <property type="entry name" value="PyrdxlP-dep_Trfase_small"/>
</dbReference>
<evidence type="ECO:0000256" key="4">
    <source>
        <dbReference type="ARBA" id="ARBA00008954"/>
    </source>
</evidence>
<comment type="cofactor">
    <cofactor evidence="1 12">
        <name>pyridoxal 5'-phosphate</name>
        <dbReference type="ChEBI" id="CHEBI:597326"/>
    </cofactor>
</comment>
<evidence type="ECO:0000256" key="8">
    <source>
        <dbReference type="ARBA" id="ARBA00022679"/>
    </source>
</evidence>
<dbReference type="NCBIfam" id="TIGR00709">
    <property type="entry name" value="dat"/>
    <property type="match status" value="1"/>
</dbReference>
<comment type="pathway">
    <text evidence="3 12">Amine and polyamine biosynthesis; ectoine biosynthesis; L-ectoine from L-aspartate 4-semialdehyde: step 1/3.</text>
</comment>
<evidence type="ECO:0000256" key="9">
    <source>
        <dbReference type="ARBA" id="ARBA00022898"/>
    </source>
</evidence>
<dbReference type="NCBIfam" id="TIGR02407">
    <property type="entry name" value="ectoine_ectB"/>
    <property type="match status" value="1"/>
</dbReference>
<dbReference type="PIRSF" id="PIRSF000521">
    <property type="entry name" value="Transaminase_4ab_Lys_Orn"/>
    <property type="match status" value="1"/>
</dbReference>
<dbReference type="PROSITE" id="PS00600">
    <property type="entry name" value="AA_TRANSFER_CLASS_3"/>
    <property type="match status" value="1"/>
</dbReference>